<reference evidence="6 7" key="1">
    <citation type="submission" date="2018-06" db="EMBL/GenBank/DDBJ databases">
        <authorList>
            <consortium name="Pathogen Informatics"/>
            <person name="Doyle S."/>
        </authorList>
    </citation>
    <scope>NUCLEOTIDE SEQUENCE [LARGE SCALE GENOMIC DNA]</scope>
    <source>
        <strain evidence="6 7">NCTC13291</strain>
    </source>
</reference>
<dbReference type="InterPro" id="IPR015422">
    <property type="entry name" value="PyrdxlP-dep_Trfase_small"/>
</dbReference>
<feature type="region of interest" description="Disordered" evidence="5">
    <location>
        <begin position="18"/>
        <end position="44"/>
    </location>
</feature>
<comment type="similarity">
    <text evidence="1 4">Belongs to the DegT/DnrJ/EryC1 family.</text>
</comment>
<dbReference type="AlphaFoldDB" id="A0A379MYX1"/>
<evidence type="ECO:0000256" key="2">
    <source>
        <dbReference type="PIRSR" id="PIRSR000390-1"/>
    </source>
</evidence>
<evidence type="ECO:0000256" key="1">
    <source>
        <dbReference type="ARBA" id="ARBA00037999"/>
    </source>
</evidence>
<dbReference type="InterPro" id="IPR015424">
    <property type="entry name" value="PyrdxlP-dep_Trfase"/>
</dbReference>
<name>A0A379MYX1_9PROT</name>
<feature type="active site" description="Proton acceptor" evidence="2">
    <location>
        <position position="230"/>
    </location>
</feature>
<keyword evidence="6" id="KW-0032">Aminotransferase</keyword>
<dbReference type="GO" id="GO:0030170">
    <property type="term" value="F:pyridoxal phosphate binding"/>
    <property type="evidence" value="ECO:0007669"/>
    <property type="project" value="TreeGrafter"/>
</dbReference>
<keyword evidence="6" id="KW-0808">Transferase</keyword>
<keyword evidence="3 4" id="KW-0663">Pyridoxal phosphate</keyword>
<evidence type="ECO:0000313" key="7">
    <source>
        <dbReference type="Proteomes" id="UP000254919"/>
    </source>
</evidence>
<dbReference type="InterPro" id="IPR015421">
    <property type="entry name" value="PyrdxlP-dep_Trfase_major"/>
</dbReference>
<dbReference type="SUPFAM" id="SSF53383">
    <property type="entry name" value="PLP-dependent transferases"/>
    <property type="match status" value="1"/>
</dbReference>
<dbReference type="PANTHER" id="PTHR30244">
    <property type="entry name" value="TRANSAMINASE"/>
    <property type="match status" value="1"/>
</dbReference>
<dbReference type="Pfam" id="PF01041">
    <property type="entry name" value="DegT_DnrJ_EryC1"/>
    <property type="match status" value="1"/>
</dbReference>
<organism evidence="6 7">
    <name type="scientific">Roseomonas mucosa</name>
    <dbReference type="NCBI Taxonomy" id="207340"/>
    <lineage>
        <taxon>Bacteria</taxon>
        <taxon>Pseudomonadati</taxon>
        <taxon>Pseudomonadota</taxon>
        <taxon>Alphaproteobacteria</taxon>
        <taxon>Acetobacterales</taxon>
        <taxon>Roseomonadaceae</taxon>
        <taxon>Roseomonas</taxon>
    </lineage>
</organism>
<dbReference type="Gene3D" id="3.40.640.10">
    <property type="entry name" value="Type I PLP-dependent aspartate aminotransferase-like (Major domain)"/>
    <property type="match status" value="1"/>
</dbReference>
<dbReference type="PIRSF" id="PIRSF000390">
    <property type="entry name" value="PLP_StrS"/>
    <property type="match status" value="1"/>
</dbReference>
<gene>
    <name evidence="6" type="primary">arnB_1</name>
    <name evidence="6" type="ORF">NCTC13291_00692</name>
</gene>
<evidence type="ECO:0000256" key="5">
    <source>
        <dbReference type="SAM" id="MobiDB-lite"/>
    </source>
</evidence>
<dbReference type="EMBL" id="UGVN01000001">
    <property type="protein sequence ID" value="SUE38512.1"/>
    <property type="molecule type" value="Genomic_DNA"/>
</dbReference>
<protein>
    <submittedName>
        <fullName evidence="6">UDP-4-amino-4-deoxy-L-arabinose--oxoglutarate aminotransferase</fullName>
        <ecNumber evidence="6">2.6.1.87</ecNumber>
    </submittedName>
</protein>
<evidence type="ECO:0000313" key="6">
    <source>
        <dbReference type="EMBL" id="SUE38512.1"/>
    </source>
</evidence>
<proteinExistence type="inferred from homology"/>
<sequence length="430" mass="44714">MGMDVSAAGETALLSLSDTLLSPSGPPRHPAMPDRGRTASPATRIHLSPPQLCGEEEQALRDTLASGWLAPAGPALPAFEAAIAACTGFRHVAALASGTAALHLGYRLLGLEPGDEVWTSTLTFVATVAPAAQMGARLGFLDVSPESWTLDPGLLREALARAARQGRLPRVVVPVDLYGQCADLAAIAEACGRWGVPVLSDSAEALGALQHGRSAGRGARLAAFSFNGNKIVTGGGGGALASDDEALVARARHLATQAKEPAPHYQHETTGYSYGLSSLLAAVGRAQLRHLEVRVAQRRAVFARYAAGLSGLPGLRLMPEPVWSRSSRWLTAILVDPAEAGTDREAIRLALEAASVESRPVWKPLHLQPAFRAASHLGGGVAATLFEQGLCLPSGAMGPAEQDRVIGIIRACFGHGPSGRARTGRGGTRP</sequence>
<evidence type="ECO:0000256" key="4">
    <source>
        <dbReference type="RuleBase" id="RU004508"/>
    </source>
</evidence>
<dbReference type="GO" id="GO:0000271">
    <property type="term" value="P:polysaccharide biosynthetic process"/>
    <property type="evidence" value="ECO:0007669"/>
    <property type="project" value="TreeGrafter"/>
</dbReference>
<dbReference type="RefSeq" id="WP_237719335.1">
    <property type="nucleotide sequence ID" value="NZ_AP031462.1"/>
</dbReference>
<dbReference type="InterPro" id="IPR000653">
    <property type="entry name" value="DegT/StrS_aminotransferase"/>
</dbReference>
<dbReference type="GeneID" id="99635714"/>
<evidence type="ECO:0000256" key="3">
    <source>
        <dbReference type="PIRSR" id="PIRSR000390-2"/>
    </source>
</evidence>
<dbReference type="CDD" id="cd00616">
    <property type="entry name" value="AHBA_syn"/>
    <property type="match status" value="1"/>
</dbReference>
<feature type="modified residue" description="N6-(pyridoxal phosphate)lysine" evidence="3">
    <location>
        <position position="230"/>
    </location>
</feature>
<dbReference type="PANTHER" id="PTHR30244:SF34">
    <property type="entry name" value="DTDP-4-AMINO-4,6-DIDEOXYGALACTOSE TRANSAMINASE"/>
    <property type="match status" value="1"/>
</dbReference>
<dbReference type="Proteomes" id="UP000254919">
    <property type="component" value="Unassembled WGS sequence"/>
</dbReference>
<dbReference type="EC" id="2.6.1.87" evidence="6"/>
<accession>A0A379MYX1</accession>
<dbReference type="Gene3D" id="3.90.1150.10">
    <property type="entry name" value="Aspartate Aminotransferase, domain 1"/>
    <property type="match status" value="1"/>
</dbReference>
<dbReference type="GO" id="GO:0099620">
    <property type="term" value="F:UDP-4-amino-4-deoxy-L-arabinose aminotransferase"/>
    <property type="evidence" value="ECO:0007669"/>
    <property type="project" value="UniProtKB-EC"/>
</dbReference>